<dbReference type="AlphaFoldDB" id="A0A270BQM0"/>
<protein>
    <submittedName>
        <fullName evidence="1">Uncharacterized protein</fullName>
    </submittedName>
</protein>
<gene>
    <name evidence="1" type="ORF">B9K05_04710</name>
</gene>
<reference evidence="1 2" key="1">
    <citation type="submission" date="2017-04" db="EMBL/GenBank/DDBJ databases">
        <title>Kefir bacterial isolates.</title>
        <authorList>
            <person name="Kim Y."/>
            <person name="Blasche S."/>
            <person name="Patil K.R."/>
        </authorList>
    </citation>
    <scope>NUCLEOTIDE SEQUENCE [LARGE SCALE GENOMIC DNA]</scope>
    <source>
        <strain evidence="1 2">KR-2</strain>
    </source>
</reference>
<keyword evidence="2" id="KW-1185">Reference proteome</keyword>
<name>A0A270BQM0_9PROT</name>
<evidence type="ECO:0000313" key="1">
    <source>
        <dbReference type="EMBL" id="PAL27269.1"/>
    </source>
</evidence>
<dbReference type="Proteomes" id="UP000216033">
    <property type="component" value="Unassembled WGS sequence"/>
</dbReference>
<sequence length="68" mass="8161">MVRVYTGWPRNYDLDFVGEIEDIRTDIVPEDEGLPYREQHRFGIKLPHAGIYYFSEAEIKKTHHARRK</sequence>
<accession>A0A270BQM0</accession>
<organism evidence="1 2">
    <name type="scientific">Acetobacter syzygii</name>
    <dbReference type="NCBI Taxonomy" id="146476"/>
    <lineage>
        <taxon>Bacteria</taxon>
        <taxon>Pseudomonadati</taxon>
        <taxon>Pseudomonadota</taxon>
        <taxon>Alphaproteobacteria</taxon>
        <taxon>Acetobacterales</taxon>
        <taxon>Acetobacteraceae</taxon>
        <taxon>Acetobacter</taxon>
    </lineage>
</organism>
<evidence type="ECO:0000313" key="2">
    <source>
        <dbReference type="Proteomes" id="UP000216033"/>
    </source>
</evidence>
<comment type="caution">
    <text evidence="1">The sequence shown here is derived from an EMBL/GenBank/DDBJ whole genome shotgun (WGS) entry which is preliminary data.</text>
</comment>
<proteinExistence type="predicted"/>
<dbReference type="RefSeq" id="WP_048854327.1">
    <property type="nucleotide sequence ID" value="NZ_NDFO01000002.1"/>
</dbReference>
<dbReference type="EMBL" id="NDFP01000003">
    <property type="protein sequence ID" value="PAL27269.1"/>
    <property type="molecule type" value="Genomic_DNA"/>
</dbReference>